<dbReference type="RefSeq" id="WP_243748480.1">
    <property type="nucleotide sequence ID" value="NZ_SNXS01000015.1"/>
</dbReference>
<proteinExistence type="predicted"/>
<dbReference type="PANTHER" id="PTHR39166">
    <property type="entry name" value="BLL1166 PROTEIN"/>
    <property type="match status" value="1"/>
</dbReference>
<dbReference type="Proteomes" id="UP000295361">
    <property type="component" value="Unassembled WGS sequence"/>
</dbReference>
<name>A0A4R6QD77_9BURK</name>
<evidence type="ECO:0000313" key="1">
    <source>
        <dbReference type="EMBL" id="TDP60618.1"/>
    </source>
</evidence>
<dbReference type="PANTHER" id="PTHR39166:SF1">
    <property type="entry name" value="BLL1166 PROTEIN"/>
    <property type="match status" value="1"/>
</dbReference>
<evidence type="ECO:0000313" key="2">
    <source>
        <dbReference type="Proteomes" id="UP000295361"/>
    </source>
</evidence>
<gene>
    <name evidence="1" type="ORF">DES47_11539</name>
</gene>
<keyword evidence="2" id="KW-1185">Reference proteome</keyword>
<protein>
    <recommendedName>
        <fullName evidence="3">Nucleotidyltransferase family protein</fullName>
    </recommendedName>
</protein>
<dbReference type="EMBL" id="SNXS01000015">
    <property type="protein sequence ID" value="TDP60618.1"/>
    <property type="molecule type" value="Genomic_DNA"/>
</dbReference>
<accession>A0A4R6QD77</accession>
<reference evidence="1 2" key="1">
    <citation type="submission" date="2019-03" db="EMBL/GenBank/DDBJ databases">
        <title>Genomic Encyclopedia of Type Strains, Phase IV (KMG-IV): sequencing the most valuable type-strain genomes for metagenomic binning, comparative biology and taxonomic classification.</title>
        <authorList>
            <person name="Goeker M."/>
        </authorList>
    </citation>
    <scope>NUCLEOTIDE SEQUENCE [LARGE SCALE GENOMIC DNA]</scope>
    <source>
        <strain evidence="1 2">DSM 16998</strain>
    </source>
</reference>
<organism evidence="1 2">
    <name type="scientific">Roseateles toxinivorans</name>
    <dbReference type="NCBI Taxonomy" id="270368"/>
    <lineage>
        <taxon>Bacteria</taxon>
        <taxon>Pseudomonadati</taxon>
        <taxon>Pseudomonadota</taxon>
        <taxon>Betaproteobacteria</taxon>
        <taxon>Burkholderiales</taxon>
        <taxon>Sphaerotilaceae</taxon>
        <taxon>Roseateles</taxon>
    </lineage>
</organism>
<dbReference type="AlphaFoldDB" id="A0A4R6QD77"/>
<dbReference type="Pfam" id="PF06042">
    <property type="entry name" value="NTP_transf_6"/>
    <property type="match status" value="1"/>
</dbReference>
<dbReference type="InterPro" id="IPR009267">
    <property type="entry name" value="NTP_transf_6"/>
</dbReference>
<comment type="caution">
    <text evidence="1">The sequence shown here is derived from an EMBL/GenBank/DDBJ whole genome shotgun (WGS) entry which is preliminary data.</text>
</comment>
<dbReference type="InParanoid" id="A0A4R6QD77"/>
<evidence type="ECO:0008006" key="3">
    <source>
        <dbReference type="Google" id="ProtNLM"/>
    </source>
</evidence>
<sequence>MSDRSASAADLHRRLATIASASPWFMDALHAVRSLALPDWCIGAGAVRNLVWDALHHKASPSRLADVDVAYFDAGNLSPQQDRDLLSTLQSLQPAVPWEVTNQAGVHLWFEAHFGHAVLPLLSLEDAVASWPEYATAVGLSLDPDGALKVIAPHGLDDLFGMVVRRNPARVSIATYRQRVAQKRYAERWPRVRVEAC</sequence>